<evidence type="ECO:0000313" key="1">
    <source>
        <dbReference type="EMBL" id="MBD2504194.1"/>
    </source>
</evidence>
<reference evidence="1 2" key="1">
    <citation type="journal article" date="2020" name="ISME J.">
        <title>Comparative genomics reveals insights into cyanobacterial evolution and habitat adaptation.</title>
        <authorList>
            <person name="Chen M.Y."/>
            <person name="Teng W.K."/>
            <person name="Zhao L."/>
            <person name="Hu C.X."/>
            <person name="Zhou Y.K."/>
            <person name="Han B.P."/>
            <person name="Song L.R."/>
            <person name="Shu W.S."/>
        </authorList>
    </citation>
    <scope>NUCLEOTIDE SEQUENCE [LARGE SCALE GENOMIC DNA]</scope>
    <source>
        <strain evidence="1 2">FACHB-119</strain>
    </source>
</reference>
<evidence type="ECO:0000313" key="2">
    <source>
        <dbReference type="Proteomes" id="UP000661112"/>
    </source>
</evidence>
<name>A0ABR8DAQ0_9NOST</name>
<keyword evidence="2" id="KW-1185">Reference proteome</keyword>
<dbReference type="EMBL" id="JACJSG010000046">
    <property type="protein sequence ID" value="MBD2504194.1"/>
    <property type="molecule type" value="Genomic_DNA"/>
</dbReference>
<dbReference type="RefSeq" id="WP_190477742.1">
    <property type="nucleotide sequence ID" value="NZ_JACJSG010000046.1"/>
</dbReference>
<dbReference type="Proteomes" id="UP000661112">
    <property type="component" value="Unassembled WGS sequence"/>
</dbReference>
<organism evidence="1 2">
    <name type="scientific">Anabaena azotica FACHB-119</name>
    <dbReference type="NCBI Taxonomy" id="947527"/>
    <lineage>
        <taxon>Bacteria</taxon>
        <taxon>Bacillati</taxon>
        <taxon>Cyanobacteriota</taxon>
        <taxon>Cyanophyceae</taxon>
        <taxon>Nostocales</taxon>
        <taxon>Nostocaceae</taxon>
        <taxon>Anabaena</taxon>
        <taxon>Anabaena azotica</taxon>
    </lineage>
</organism>
<proteinExistence type="predicted"/>
<sequence>MRPSALTMRPPALTMRPSAFVMQPPALTMQPPAFAIYSRSYIADILHLLNKLVPMHCPPYEIIKVLGCNFRNNRVAQDKNLPQARSHAPAKYKRNTTIPYFLSPVTCVS</sequence>
<gene>
    <name evidence="1" type="ORF">H6G83_26885</name>
</gene>
<comment type="caution">
    <text evidence="1">The sequence shown here is derived from an EMBL/GenBank/DDBJ whole genome shotgun (WGS) entry which is preliminary data.</text>
</comment>
<protein>
    <submittedName>
        <fullName evidence="1">Uncharacterized protein</fullName>
    </submittedName>
</protein>
<accession>A0ABR8DAQ0</accession>